<evidence type="ECO:0000256" key="1">
    <source>
        <dbReference type="ARBA" id="ARBA00009176"/>
    </source>
</evidence>
<evidence type="ECO:0000256" key="2">
    <source>
        <dbReference type="SAM" id="Phobius"/>
    </source>
</evidence>
<name>A0AAY5EZ91_ELEEL</name>
<evidence type="ECO:0000259" key="3">
    <source>
        <dbReference type="Pfam" id="PF01156"/>
    </source>
</evidence>
<dbReference type="InterPro" id="IPR001910">
    <property type="entry name" value="Inosine/uridine_hydrolase_dom"/>
</dbReference>
<dbReference type="Ensembl" id="ENSEEET00000061577.1">
    <property type="protein sequence ID" value="ENSEEEP00000061999.1"/>
    <property type="gene ID" value="ENSEEEG00000003739.2"/>
</dbReference>
<dbReference type="PANTHER" id="PTHR46190:SF1">
    <property type="entry name" value="SI:CH211-201H21.5"/>
    <property type="match status" value="1"/>
</dbReference>
<dbReference type="Pfam" id="PF01156">
    <property type="entry name" value="IU_nuc_hydro"/>
    <property type="match status" value="1"/>
</dbReference>
<proteinExistence type="inferred from homology"/>
<reference evidence="4" key="3">
    <citation type="submission" date="2025-09" db="UniProtKB">
        <authorList>
            <consortium name="Ensembl"/>
        </authorList>
    </citation>
    <scope>IDENTIFICATION</scope>
</reference>
<comment type="similarity">
    <text evidence="1">Belongs to the IUNH family.</text>
</comment>
<dbReference type="InterPro" id="IPR052775">
    <property type="entry name" value="IUN_hydrolase"/>
</dbReference>
<evidence type="ECO:0000313" key="4">
    <source>
        <dbReference type="Ensembl" id="ENSEEEP00000061999.1"/>
    </source>
</evidence>
<keyword evidence="2" id="KW-0812">Transmembrane</keyword>
<dbReference type="GeneTree" id="ENSGT00940000164275"/>
<dbReference type="InterPro" id="IPR036452">
    <property type="entry name" value="Ribo_hydro-like"/>
</dbReference>
<sequence>DRGTTVKELLVDADCGVDDAQTAMMALAVPNMQILGIARVHGNTTVENVCKTSYACCMLIPVFTGASKALLGNAINAEHFHGQDGLGDAPDTNFNFAVDPEEAYIVLNDYLCPTYITSWEFTCRRKFPWVKRSVMTGQGLISCDSCAMAAAIDDTFITESDRKAAAVGLSGTRKAYIMQKVDLEKFKKLIMECFEVIRGICTIHVPHTLLVAFFIFLSMFPGRCCF</sequence>
<reference evidence="4 5" key="1">
    <citation type="submission" date="2020-05" db="EMBL/GenBank/DDBJ databases">
        <title>Electrophorus electricus (electric eel) genome, fEleEle1, primary haplotype.</title>
        <authorList>
            <person name="Myers G."/>
            <person name="Meyer A."/>
            <person name="Fedrigo O."/>
            <person name="Formenti G."/>
            <person name="Rhie A."/>
            <person name="Tracey A."/>
            <person name="Sims Y."/>
            <person name="Jarvis E.D."/>
        </authorList>
    </citation>
    <scope>NUCLEOTIDE SEQUENCE [LARGE SCALE GENOMIC DNA]</scope>
</reference>
<dbReference type="Gene3D" id="3.90.245.10">
    <property type="entry name" value="Ribonucleoside hydrolase-like"/>
    <property type="match status" value="2"/>
</dbReference>
<keyword evidence="2" id="KW-1133">Transmembrane helix</keyword>
<dbReference type="SUPFAM" id="SSF53590">
    <property type="entry name" value="Nucleoside hydrolase"/>
    <property type="match status" value="1"/>
</dbReference>
<dbReference type="Proteomes" id="UP000314983">
    <property type="component" value="Chromosome 25"/>
</dbReference>
<feature type="domain" description="Inosine/uridine-preferring nucleoside hydrolase" evidence="3">
    <location>
        <begin position="10"/>
        <end position="89"/>
    </location>
</feature>
<keyword evidence="2" id="KW-0472">Membrane</keyword>
<organism evidence="4 5">
    <name type="scientific">Electrophorus electricus</name>
    <name type="common">Electric eel</name>
    <name type="synonym">Gymnotus electricus</name>
    <dbReference type="NCBI Taxonomy" id="8005"/>
    <lineage>
        <taxon>Eukaryota</taxon>
        <taxon>Metazoa</taxon>
        <taxon>Chordata</taxon>
        <taxon>Craniata</taxon>
        <taxon>Vertebrata</taxon>
        <taxon>Euteleostomi</taxon>
        <taxon>Actinopterygii</taxon>
        <taxon>Neopterygii</taxon>
        <taxon>Teleostei</taxon>
        <taxon>Ostariophysi</taxon>
        <taxon>Gymnotiformes</taxon>
        <taxon>Gymnotoidei</taxon>
        <taxon>Gymnotidae</taxon>
        <taxon>Electrophorus</taxon>
    </lineage>
</organism>
<dbReference type="AlphaFoldDB" id="A0AAY5EZ91"/>
<keyword evidence="5" id="KW-1185">Reference proteome</keyword>
<dbReference type="PANTHER" id="PTHR46190">
    <property type="entry name" value="SI:CH211-201H21.5-RELATED"/>
    <property type="match status" value="1"/>
</dbReference>
<gene>
    <name evidence="4" type="primary">LOC113591086</name>
</gene>
<evidence type="ECO:0000313" key="5">
    <source>
        <dbReference type="Proteomes" id="UP000314983"/>
    </source>
</evidence>
<accession>A0AAY5EZ91</accession>
<reference evidence="4" key="2">
    <citation type="submission" date="2025-08" db="UniProtKB">
        <authorList>
            <consortium name="Ensembl"/>
        </authorList>
    </citation>
    <scope>IDENTIFICATION</scope>
</reference>
<protein>
    <submittedName>
        <fullName evidence="4">Si:dkey-4e7.3</fullName>
    </submittedName>
</protein>
<dbReference type="GO" id="GO:0016799">
    <property type="term" value="F:hydrolase activity, hydrolyzing N-glycosyl compounds"/>
    <property type="evidence" value="ECO:0007669"/>
    <property type="project" value="InterPro"/>
</dbReference>
<feature type="transmembrane region" description="Helical" evidence="2">
    <location>
        <begin position="196"/>
        <end position="220"/>
    </location>
</feature>